<dbReference type="Proteomes" id="UP000373269">
    <property type="component" value="Chromosome"/>
</dbReference>
<evidence type="ECO:0000313" key="4">
    <source>
        <dbReference type="Proteomes" id="UP000373269"/>
    </source>
</evidence>
<proteinExistence type="predicted"/>
<dbReference type="Pfam" id="PF00395">
    <property type="entry name" value="SLH"/>
    <property type="match status" value="3"/>
</dbReference>
<evidence type="ECO:0000256" key="1">
    <source>
        <dbReference type="ARBA" id="ARBA00022729"/>
    </source>
</evidence>
<feature type="domain" description="SLH" evidence="2">
    <location>
        <begin position="715"/>
        <end position="772"/>
    </location>
</feature>
<keyword evidence="4" id="KW-1185">Reference proteome</keyword>
<reference evidence="3 4" key="1">
    <citation type="submission" date="2019-11" db="EMBL/GenBank/DDBJ databases">
        <title>Whole Genome Sequencing and Comparative Genomic Analyses of Lysinibacillus pakistanensis LZH-9, a Halotolerant Strain with Excellent COD Removal Capability.</title>
        <authorList>
            <person name="Zhou H."/>
        </authorList>
    </citation>
    <scope>NUCLEOTIDE SEQUENCE [LARGE SCALE GENOMIC DNA]</scope>
    <source>
        <strain evidence="3 4">LZH-9</strain>
    </source>
</reference>
<gene>
    <name evidence="3" type="ORF">GDS87_03305</name>
</gene>
<evidence type="ECO:0000313" key="3">
    <source>
        <dbReference type="EMBL" id="QGG50023.1"/>
    </source>
</evidence>
<dbReference type="PANTHER" id="PTHR43308">
    <property type="entry name" value="OUTER MEMBRANE PROTEIN ALPHA-RELATED"/>
    <property type="match status" value="1"/>
</dbReference>
<keyword evidence="1" id="KW-0732">Signal</keyword>
<dbReference type="PROSITE" id="PS51272">
    <property type="entry name" value="SLH"/>
    <property type="match status" value="3"/>
</dbReference>
<sequence>MCEGRVRALNYLGAQKMKRIAKNLLVLVVLLSMVMAPLNAYASQTVKKDYPLSKGVQYKQYTYSNTYTNSINHIAINVDDPTTEVQLGMPAAVNGKESTTANANRLSREGNRVVGAINASFFNMSEGYPLFLLAKNNVILNGGAVSNGSDQYMNVPTAFGMAADGRGVIDYFDFDVTLSHNGTNYEMSGMNRERNIYESIIYTPQFYSKTTDTNEYGFEIVVDTGEPITENKFGQTLTGKVTKITPYGSKEKVSIPSTGFVVSLQGGDWHKKLGQIAIGDELSVNFSIDKLWQDAQFILASGPYLVKDNKPYIMMSTSSSRAKEVAPRTVVATSNNGQTVHFITVDGRQSHSKGMNMVQLANYLVSLGVDQAINLDGGGSTTMGIRNYGSNNVVLANLPSNSGNTQRLVSATLLAVSTAPTGKATKIEYKNSTNYATLLAGASSSIAVKYVLDENYNTLPLDGRLSLTSENNTLNINGLNYTSTKAGNDRININYDGSPVQSFQVKVVDAAATMNVAPKSKTVSAGETVKFTMDAKDDEGKPLVYNASQVKWSVEGDIGTITSDGKFTAKNPGATGKIVATLGTKSEAATVTVAKAALFKDIPNNYVYYKEIEYLTKNKIITGQADGTFRPNDKLTRAHAAVIISRALGLNTSNVKNPGLKDIPANHVYYKQIAAVVEAGIMSGKGDNTFDPNGTLTRAQMAKVVALAYKLNGTSSINFKDVPKNHWAYSYVQQLAANKITTGYNDNTYKPNESISRAHFGLFLYRAIQPGK</sequence>
<dbReference type="InterPro" id="IPR051465">
    <property type="entry name" value="Cell_Envelope_Struct_Comp"/>
</dbReference>
<accession>A0ABX6D8T7</accession>
<feature type="domain" description="SLH" evidence="2">
    <location>
        <begin position="660"/>
        <end position="714"/>
    </location>
</feature>
<dbReference type="Pfam" id="PF09992">
    <property type="entry name" value="NAGPA"/>
    <property type="match status" value="1"/>
</dbReference>
<feature type="domain" description="SLH" evidence="2">
    <location>
        <begin position="595"/>
        <end position="658"/>
    </location>
</feature>
<dbReference type="InterPro" id="IPR001119">
    <property type="entry name" value="SLH_dom"/>
</dbReference>
<protein>
    <submittedName>
        <fullName evidence="3">Parasporal protein</fullName>
    </submittedName>
</protein>
<dbReference type="Gene3D" id="2.60.40.1080">
    <property type="match status" value="1"/>
</dbReference>
<dbReference type="InterPro" id="IPR018711">
    <property type="entry name" value="NAGPA"/>
</dbReference>
<evidence type="ECO:0000259" key="2">
    <source>
        <dbReference type="PROSITE" id="PS51272"/>
    </source>
</evidence>
<dbReference type="EMBL" id="CP045835">
    <property type="protein sequence ID" value="QGG50023.1"/>
    <property type="molecule type" value="Genomic_DNA"/>
</dbReference>
<dbReference type="PANTHER" id="PTHR43308:SF5">
    <property type="entry name" value="S-LAYER PROTEIN _ PEPTIDOGLYCAN ENDO-BETA-N-ACETYLGLUCOSAMINIDASE"/>
    <property type="match status" value="1"/>
</dbReference>
<organism evidence="3 4">
    <name type="scientific">Lysinibacillus pakistanensis</name>
    <dbReference type="NCBI Taxonomy" id="759811"/>
    <lineage>
        <taxon>Bacteria</taxon>
        <taxon>Bacillati</taxon>
        <taxon>Bacillota</taxon>
        <taxon>Bacilli</taxon>
        <taxon>Bacillales</taxon>
        <taxon>Bacillaceae</taxon>
        <taxon>Lysinibacillus</taxon>
    </lineage>
</organism>
<name>A0ABX6D8T7_9BACI</name>